<sequence>MNKSARVLVSSALVAGLMAPMVAHAQFGGILRRARGATNAAASSDGCATGSSSNAGSRALGNIFSGLANDAASRSGVSSWVPSAEFADQLDASIACKLDPEEQKKAADATLAAVRSADGDEAGRPEVGQMAAWTSDTRRDVSGTSTVSGVEQPGNDGRDCITVTDVIIVDGEETRADKRMCRLPPAVRYAIVA</sequence>
<proteinExistence type="predicted"/>
<dbReference type="AlphaFoldDB" id="A0A844YZE7"/>
<protein>
    <recommendedName>
        <fullName evidence="5">Surface antigen domain-containing protein</fullName>
    </recommendedName>
</protein>
<organism evidence="3 4">
    <name type="scientific">Alteraurantiacibacter buctensis</name>
    <dbReference type="NCBI Taxonomy" id="1503981"/>
    <lineage>
        <taxon>Bacteria</taxon>
        <taxon>Pseudomonadati</taxon>
        <taxon>Pseudomonadota</taxon>
        <taxon>Alphaproteobacteria</taxon>
        <taxon>Sphingomonadales</taxon>
        <taxon>Erythrobacteraceae</taxon>
        <taxon>Alteraurantiacibacter</taxon>
    </lineage>
</organism>
<name>A0A844YZE7_9SPHN</name>
<dbReference type="Proteomes" id="UP000466966">
    <property type="component" value="Unassembled WGS sequence"/>
</dbReference>
<evidence type="ECO:0008006" key="5">
    <source>
        <dbReference type="Google" id="ProtNLM"/>
    </source>
</evidence>
<comment type="caution">
    <text evidence="3">The sequence shown here is derived from an EMBL/GenBank/DDBJ whole genome shotgun (WGS) entry which is preliminary data.</text>
</comment>
<feature type="region of interest" description="Disordered" evidence="1">
    <location>
        <begin position="116"/>
        <end position="156"/>
    </location>
</feature>
<evidence type="ECO:0000313" key="3">
    <source>
        <dbReference type="EMBL" id="MXO71457.1"/>
    </source>
</evidence>
<evidence type="ECO:0000256" key="1">
    <source>
        <dbReference type="SAM" id="MobiDB-lite"/>
    </source>
</evidence>
<accession>A0A844YZE7</accession>
<keyword evidence="4" id="KW-1185">Reference proteome</keyword>
<evidence type="ECO:0000313" key="4">
    <source>
        <dbReference type="Proteomes" id="UP000466966"/>
    </source>
</evidence>
<feature type="signal peptide" evidence="2">
    <location>
        <begin position="1"/>
        <end position="25"/>
    </location>
</feature>
<dbReference type="OrthoDB" id="7507714at2"/>
<gene>
    <name evidence="3" type="ORF">GRI99_07350</name>
</gene>
<dbReference type="EMBL" id="WTYV01000002">
    <property type="protein sequence ID" value="MXO71457.1"/>
    <property type="molecule type" value="Genomic_DNA"/>
</dbReference>
<dbReference type="RefSeq" id="WP_160771370.1">
    <property type="nucleotide sequence ID" value="NZ_WTYV01000002.1"/>
</dbReference>
<evidence type="ECO:0000256" key="2">
    <source>
        <dbReference type="SAM" id="SignalP"/>
    </source>
</evidence>
<feature type="chain" id="PRO_5032365972" description="Surface antigen domain-containing protein" evidence="2">
    <location>
        <begin position="26"/>
        <end position="193"/>
    </location>
</feature>
<reference evidence="3 4" key="1">
    <citation type="submission" date="2019-12" db="EMBL/GenBank/DDBJ databases">
        <title>Genomic-based taxomic classification of the family Erythrobacteraceae.</title>
        <authorList>
            <person name="Xu L."/>
        </authorList>
    </citation>
    <scope>NUCLEOTIDE SEQUENCE [LARGE SCALE GENOMIC DNA]</scope>
    <source>
        <strain evidence="3 4">M0322</strain>
    </source>
</reference>
<keyword evidence="2" id="KW-0732">Signal</keyword>